<feature type="domain" description="Glycosyltransferase 2-like" evidence="1">
    <location>
        <begin position="4"/>
        <end position="130"/>
    </location>
</feature>
<gene>
    <name evidence="2" type="ORF">BRAD3257_2853</name>
</gene>
<evidence type="ECO:0000313" key="3">
    <source>
        <dbReference type="Proteomes" id="UP000246085"/>
    </source>
</evidence>
<dbReference type="CDD" id="cd04186">
    <property type="entry name" value="GT_2_like_c"/>
    <property type="match status" value="1"/>
</dbReference>
<dbReference type="AlphaFoldDB" id="A0A2U3PXM3"/>
<accession>A0A2U3PXM3</accession>
<dbReference type="RefSeq" id="WP_122402123.1">
    <property type="nucleotide sequence ID" value="NZ_LS398110.1"/>
</dbReference>
<dbReference type="GO" id="GO:0016740">
    <property type="term" value="F:transferase activity"/>
    <property type="evidence" value="ECO:0007669"/>
    <property type="project" value="UniProtKB-KW"/>
</dbReference>
<name>A0A2U3PXM3_9BRAD</name>
<evidence type="ECO:0000313" key="2">
    <source>
        <dbReference type="EMBL" id="SPP93915.1"/>
    </source>
</evidence>
<dbReference type="KEGG" id="bvz:BRAD3257_2853"/>
<keyword evidence="2" id="KW-0808">Transferase</keyword>
<dbReference type="Pfam" id="PF00535">
    <property type="entry name" value="Glycos_transf_2"/>
    <property type="match status" value="1"/>
</dbReference>
<proteinExistence type="predicted"/>
<dbReference type="InterPro" id="IPR001173">
    <property type="entry name" value="Glyco_trans_2-like"/>
</dbReference>
<dbReference type="Gene3D" id="3.90.550.10">
    <property type="entry name" value="Spore Coat Polysaccharide Biosynthesis Protein SpsA, Chain A"/>
    <property type="match status" value="1"/>
</dbReference>
<dbReference type="Proteomes" id="UP000246085">
    <property type="component" value="Chromosome BRAD3257"/>
</dbReference>
<evidence type="ECO:0000259" key="1">
    <source>
        <dbReference type="Pfam" id="PF00535"/>
    </source>
</evidence>
<dbReference type="InterPro" id="IPR029044">
    <property type="entry name" value="Nucleotide-diphossugar_trans"/>
</dbReference>
<dbReference type="PANTHER" id="PTHR43179:SF7">
    <property type="entry name" value="RHAMNOSYLTRANSFERASE WBBL"/>
    <property type="match status" value="1"/>
</dbReference>
<sequence length="329" mass="37109">MNLSIIVVTHNTREMTIECIRSILEQTTRVQYELIVFDSGSSDGSAAAIRERFPTVKLITSGQDVGFGRANNLAVKSAQGRRLLLINPDTVVLDHAIDRLNEFADTTPECRIWGGRTVFADGSLNPASCWRSATLWSVFCWAVGLNLFKRSVVFNPEAYPDWKRDSVRSVDIVSGCFFLIDRALWEELGGFDPVFFMYAEEADLCIRARNFGAQPKITPTATIIHYGGASYPRKSELRIHLLAGRVTLMDRHWSPLSRLIGRRLYSLMTLTRLLGYATAAALLRDEEYRARAREWYEVWANRWRWANGWTEAAVNAASGEDSKTAGQFG</sequence>
<dbReference type="EMBL" id="LS398110">
    <property type="protein sequence ID" value="SPP93915.1"/>
    <property type="molecule type" value="Genomic_DNA"/>
</dbReference>
<protein>
    <submittedName>
        <fullName evidence="2">Glycosyl transferase, family 2</fullName>
    </submittedName>
</protein>
<reference evidence="2 3" key="1">
    <citation type="submission" date="2018-03" db="EMBL/GenBank/DDBJ databases">
        <authorList>
            <person name="Gully D."/>
        </authorList>
    </citation>
    <scope>NUCLEOTIDE SEQUENCE [LARGE SCALE GENOMIC DNA]</scope>
    <source>
        <strain evidence="2">ORS3257</strain>
    </source>
</reference>
<dbReference type="SUPFAM" id="SSF53448">
    <property type="entry name" value="Nucleotide-diphospho-sugar transferases"/>
    <property type="match status" value="1"/>
</dbReference>
<dbReference type="PANTHER" id="PTHR43179">
    <property type="entry name" value="RHAMNOSYLTRANSFERASE WBBL"/>
    <property type="match status" value="1"/>
</dbReference>
<organism evidence="2 3">
    <name type="scientific">Bradyrhizobium vignae</name>
    <dbReference type="NCBI Taxonomy" id="1549949"/>
    <lineage>
        <taxon>Bacteria</taxon>
        <taxon>Pseudomonadati</taxon>
        <taxon>Pseudomonadota</taxon>
        <taxon>Alphaproteobacteria</taxon>
        <taxon>Hyphomicrobiales</taxon>
        <taxon>Nitrobacteraceae</taxon>
        <taxon>Bradyrhizobium</taxon>
    </lineage>
</organism>